<accession>A0A8H7PDB9</accession>
<evidence type="ECO:0000313" key="2">
    <source>
        <dbReference type="EMBL" id="KAG2171838.1"/>
    </source>
</evidence>
<name>A0A8H7PDB9_MORIS</name>
<keyword evidence="3" id="KW-1185">Reference proteome</keyword>
<sequence>MYQQHQHGPNHQCSRDPILEDRQFSFHFDEPISTIHDSELHHTPDSEFASTGSSAAIGAIAAQSDATTAGFMAKDKHPTLITRDSNSSFRHKGGKVLEDGR</sequence>
<dbReference type="OrthoDB" id="2390455at2759"/>
<protein>
    <submittedName>
        <fullName evidence="2">Uncharacterized protein</fullName>
    </submittedName>
</protein>
<organism evidence="2 3">
    <name type="scientific">Mortierella isabellina</name>
    <name type="common">Filamentous fungus</name>
    <name type="synonym">Umbelopsis isabellina</name>
    <dbReference type="NCBI Taxonomy" id="91625"/>
    <lineage>
        <taxon>Eukaryota</taxon>
        <taxon>Fungi</taxon>
        <taxon>Fungi incertae sedis</taxon>
        <taxon>Mucoromycota</taxon>
        <taxon>Mucoromycotina</taxon>
        <taxon>Umbelopsidomycetes</taxon>
        <taxon>Umbelopsidales</taxon>
        <taxon>Umbelopsidaceae</taxon>
        <taxon>Umbelopsis</taxon>
    </lineage>
</organism>
<reference evidence="2" key="1">
    <citation type="submission" date="2020-12" db="EMBL/GenBank/DDBJ databases">
        <title>Metabolic potential, ecology and presence of endohyphal bacteria is reflected in genomic diversity of Mucoromycotina.</title>
        <authorList>
            <person name="Muszewska A."/>
            <person name="Okrasinska A."/>
            <person name="Steczkiewicz K."/>
            <person name="Drgas O."/>
            <person name="Orlowska M."/>
            <person name="Perlinska-Lenart U."/>
            <person name="Aleksandrzak-Piekarczyk T."/>
            <person name="Szatraj K."/>
            <person name="Zielenkiewicz U."/>
            <person name="Pilsyk S."/>
            <person name="Malc E."/>
            <person name="Mieczkowski P."/>
            <person name="Kruszewska J.S."/>
            <person name="Biernat P."/>
            <person name="Pawlowska J."/>
        </authorList>
    </citation>
    <scope>NUCLEOTIDE SEQUENCE</scope>
    <source>
        <strain evidence="2">WA0000067209</strain>
    </source>
</reference>
<gene>
    <name evidence="2" type="ORF">INT43_008218</name>
</gene>
<comment type="caution">
    <text evidence="2">The sequence shown here is derived from an EMBL/GenBank/DDBJ whole genome shotgun (WGS) entry which is preliminary data.</text>
</comment>
<proteinExistence type="predicted"/>
<evidence type="ECO:0000256" key="1">
    <source>
        <dbReference type="SAM" id="MobiDB-lite"/>
    </source>
</evidence>
<feature type="region of interest" description="Disordered" evidence="1">
    <location>
        <begin position="82"/>
        <end position="101"/>
    </location>
</feature>
<dbReference type="EMBL" id="JAEPQZ010000019">
    <property type="protein sequence ID" value="KAG2171838.1"/>
    <property type="molecule type" value="Genomic_DNA"/>
</dbReference>
<dbReference type="Proteomes" id="UP000654370">
    <property type="component" value="Unassembled WGS sequence"/>
</dbReference>
<evidence type="ECO:0000313" key="3">
    <source>
        <dbReference type="Proteomes" id="UP000654370"/>
    </source>
</evidence>
<dbReference type="AlphaFoldDB" id="A0A8H7PDB9"/>